<dbReference type="SUPFAM" id="SSF51316">
    <property type="entry name" value="Mss4-like"/>
    <property type="match status" value="1"/>
</dbReference>
<comment type="similarity">
    <text evidence="1 9">Belongs to the MsrB Met sulfoxide reductase family.</text>
</comment>
<dbReference type="GO" id="GO:0008270">
    <property type="term" value="F:zinc ion binding"/>
    <property type="evidence" value="ECO:0007669"/>
    <property type="project" value="UniProtKB-UniRule"/>
</dbReference>
<dbReference type="PANTHER" id="PTHR10173:SF52">
    <property type="entry name" value="METHIONINE-R-SULFOXIDE REDUCTASE B1"/>
    <property type="match status" value="1"/>
</dbReference>
<evidence type="ECO:0000256" key="6">
    <source>
        <dbReference type="ARBA" id="ARBA00023002"/>
    </source>
</evidence>
<dbReference type="Pfam" id="PF01641">
    <property type="entry name" value="SelR"/>
    <property type="match status" value="1"/>
</dbReference>
<evidence type="ECO:0000256" key="1">
    <source>
        <dbReference type="ARBA" id="ARBA00007174"/>
    </source>
</evidence>
<organism evidence="11 12">
    <name type="scientific">Salinimonas sediminis</name>
    <dbReference type="NCBI Taxonomy" id="2303538"/>
    <lineage>
        <taxon>Bacteria</taxon>
        <taxon>Pseudomonadati</taxon>
        <taxon>Pseudomonadota</taxon>
        <taxon>Gammaproteobacteria</taxon>
        <taxon>Alteromonadales</taxon>
        <taxon>Alteromonadaceae</taxon>
        <taxon>Alteromonas/Salinimonas group</taxon>
        <taxon>Salinimonas</taxon>
    </lineage>
</organism>
<evidence type="ECO:0000256" key="2">
    <source>
        <dbReference type="ARBA" id="ARBA00012499"/>
    </source>
</evidence>
<sequence>MPDKWQDKLTEEEYRVTRQAGTERPFTGVLLNETRDGIYICKCCGAQLFSADTKFDAGCGWPSFYDQLADSNVGFREDSSHGMVRTEIFCSQCDAHLGHVFPDGPAPTGQRYCVNSRSMDFTAQQGDTVKG</sequence>
<evidence type="ECO:0000256" key="3">
    <source>
        <dbReference type="ARBA" id="ARBA00021130"/>
    </source>
</evidence>
<dbReference type="GO" id="GO:0005737">
    <property type="term" value="C:cytoplasm"/>
    <property type="evidence" value="ECO:0007669"/>
    <property type="project" value="TreeGrafter"/>
</dbReference>
<dbReference type="InterPro" id="IPR002579">
    <property type="entry name" value="Met_Sox_Rdtase_MsrB_dom"/>
</dbReference>
<evidence type="ECO:0000256" key="7">
    <source>
        <dbReference type="ARBA" id="ARBA00048488"/>
    </source>
</evidence>
<dbReference type="GO" id="GO:0006979">
    <property type="term" value="P:response to oxidative stress"/>
    <property type="evidence" value="ECO:0007669"/>
    <property type="project" value="InterPro"/>
</dbReference>
<dbReference type="InterPro" id="IPR011057">
    <property type="entry name" value="Mss4-like_sf"/>
</dbReference>
<dbReference type="RefSeq" id="WP_108567248.1">
    <property type="nucleotide sequence ID" value="NZ_CP031769.1"/>
</dbReference>
<dbReference type="NCBIfam" id="TIGR00357">
    <property type="entry name" value="peptide-methionine (R)-S-oxide reductase MsrB"/>
    <property type="match status" value="1"/>
</dbReference>
<proteinExistence type="inferred from homology"/>
<accession>A0A346NMR5</accession>
<dbReference type="AlphaFoldDB" id="A0A346NMR5"/>
<dbReference type="FunFam" id="2.170.150.20:FF:000001">
    <property type="entry name" value="Peptide methionine sulfoxide reductase MsrB"/>
    <property type="match status" value="1"/>
</dbReference>
<reference evidence="11 12" key="1">
    <citation type="submission" date="2018-08" db="EMBL/GenBank/DDBJ databases">
        <title>Salinimonas sediminis sp. nov., a piezophilic bacterium isolated from a deep-sea sediment sample from the New Britain Trench.</title>
        <authorList>
            <person name="Cao J."/>
        </authorList>
    </citation>
    <scope>NUCLEOTIDE SEQUENCE [LARGE SCALE GENOMIC DNA]</scope>
    <source>
        <strain evidence="11 12">N102</strain>
    </source>
</reference>
<feature type="domain" description="MsrB" evidence="10">
    <location>
        <begin position="2"/>
        <end position="124"/>
    </location>
</feature>
<evidence type="ECO:0000313" key="11">
    <source>
        <dbReference type="EMBL" id="AXR06822.1"/>
    </source>
</evidence>
<name>A0A346NMR5_9ALTE</name>
<dbReference type="HAMAP" id="MF_01400">
    <property type="entry name" value="MsrB"/>
    <property type="match status" value="1"/>
</dbReference>
<evidence type="ECO:0000256" key="4">
    <source>
        <dbReference type="ARBA" id="ARBA00022723"/>
    </source>
</evidence>
<dbReference type="Proteomes" id="UP000262073">
    <property type="component" value="Chromosome"/>
</dbReference>
<dbReference type="Gene3D" id="2.170.150.20">
    <property type="entry name" value="Peptide methionine sulfoxide reductase"/>
    <property type="match status" value="1"/>
</dbReference>
<keyword evidence="12" id="KW-1185">Reference proteome</keyword>
<evidence type="ECO:0000313" key="12">
    <source>
        <dbReference type="Proteomes" id="UP000262073"/>
    </source>
</evidence>
<feature type="binding site" evidence="9">
    <location>
        <position position="41"/>
    </location>
    <ligand>
        <name>Zn(2+)</name>
        <dbReference type="ChEBI" id="CHEBI:29105"/>
    </ligand>
</feature>
<feature type="binding site" evidence="9">
    <location>
        <position position="93"/>
    </location>
    <ligand>
        <name>Zn(2+)</name>
        <dbReference type="ChEBI" id="CHEBI:29105"/>
    </ligand>
</feature>
<dbReference type="GO" id="GO:0033743">
    <property type="term" value="F:peptide-methionine (R)-S-oxide reductase activity"/>
    <property type="evidence" value="ECO:0007669"/>
    <property type="project" value="UniProtKB-UniRule"/>
</dbReference>
<dbReference type="EC" id="1.8.4.12" evidence="2 9"/>
<feature type="active site" description="Nucleophile" evidence="9">
    <location>
        <position position="113"/>
    </location>
</feature>
<dbReference type="EMBL" id="CP031769">
    <property type="protein sequence ID" value="AXR06822.1"/>
    <property type="molecule type" value="Genomic_DNA"/>
</dbReference>
<dbReference type="GO" id="GO:0030091">
    <property type="term" value="P:protein repair"/>
    <property type="evidence" value="ECO:0007669"/>
    <property type="project" value="InterPro"/>
</dbReference>
<dbReference type="KEGG" id="salm:D0Y50_10930"/>
<keyword evidence="6 9" id="KW-0560">Oxidoreductase</keyword>
<evidence type="ECO:0000256" key="5">
    <source>
        <dbReference type="ARBA" id="ARBA00022833"/>
    </source>
</evidence>
<feature type="binding site" evidence="9">
    <location>
        <position position="90"/>
    </location>
    <ligand>
        <name>Zn(2+)</name>
        <dbReference type="ChEBI" id="CHEBI:29105"/>
    </ligand>
</feature>
<dbReference type="PANTHER" id="PTHR10173">
    <property type="entry name" value="METHIONINE SULFOXIDE REDUCTASE"/>
    <property type="match status" value="1"/>
</dbReference>
<keyword evidence="4 9" id="KW-0479">Metal-binding</keyword>
<dbReference type="PROSITE" id="PS51790">
    <property type="entry name" value="MSRB"/>
    <property type="match status" value="1"/>
</dbReference>
<protein>
    <recommendedName>
        <fullName evidence="3 9">Peptide methionine sulfoxide reductase MsrB</fullName>
        <ecNumber evidence="2 9">1.8.4.12</ecNumber>
    </recommendedName>
    <alternativeName>
        <fullName evidence="8 9">Peptide-methionine (R)-S-oxide reductase</fullName>
    </alternativeName>
</protein>
<dbReference type="OrthoDB" id="4174719at2"/>
<evidence type="ECO:0000259" key="10">
    <source>
        <dbReference type="PROSITE" id="PS51790"/>
    </source>
</evidence>
<gene>
    <name evidence="9 11" type="primary">msrB</name>
    <name evidence="11" type="ORF">D0Y50_10930</name>
</gene>
<comment type="catalytic activity">
    <reaction evidence="7 9">
        <text>L-methionyl-[protein] + [thioredoxin]-disulfide + H2O = L-methionyl-(R)-S-oxide-[protein] + [thioredoxin]-dithiol</text>
        <dbReference type="Rhea" id="RHEA:24164"/>
        <dbReference type="Rhea" id="RHEA-COMP:10698"/>
        <dbReference type="Rhea" id="RHEA-COMP:10700"/>
        <dbReference type="Rhea" id="RHEA-COMP:12313"/>
        <dbReference type="Rhea" id="RHEA-COMP:12314"/>
        <dbReference type="ChEBI" id="CHEBI:15377"/>
        <dbReference type="ChEBI" id="CHEBI:16044"/>
        <dbReference type="ChEBI" id="CHEBI:29950"/>
        <dbReference type="ChEBI" id="CHEBI:45764"/>
        <dbReference type="ChEBI" id="CHEBI:50058"/>
        <dbReference type="EC" id="1.8.4.12"/>
    </reaction>
</comment>
<keyword evidence="5 9" id="KW-0862">Zinc</keyword>
<evidence type="ECO:0000256" key="8">
    <source>
        <dbReference type="ARBA" id="ARBA00075819"/>
    </source>
</evidence>
<comment type="cofactor">
    <cofactor evidence="9">
        <name>Zn(2+)</name>
        <dbReference type="ChEBI" id="CHEBI:29105"/>
    </cofactor>
    <text evidence="9">Binds 1 zinc ion per subunit. The zinc ion is important for the structural integrity of the protein.</text>
</comment>
<evidence type="ECO:0000256" key="9">
    <source>
        <dbReference type="HAMAP-Rule" id="MF_01400"/>
    </source>
</evidence>
<dbReference type="InterPro" id="IPR028427">
    <property type="entry name" value="Met_Sox_Rdtase_MsrB"/>
</dbReference>
<feature type="binding site" evidence="9">
    <location>
        <position position="44"/>
    </location>
    <ligand>
        <name>Zn(2+)</name>
        <dbReference type="ChEBI" id="CHEBI:29105"/>
    </ligand>
</feature>